<proteinExistence type="predicted"/>
<sequence length="206" mass="24127">MVSMSAGGILGRVRRPSLPLPTNLQDVGRIMKICKIEYCENKHYAKGYCKKHYMRLRRHGDPLHESREYHGMRRSSEYETWINIKARCYNKNNHAYQRYGGRGIIVCDRWRDSFMAFYEDLGPKPFPKAQIDRKNNNGNYMPKNCRWVTAAENSRNGSRTKLTMEKARAIRKAYKAGGVLQRELAWLYGVVETVISDIISQKRWSE</sequence>
<comment type="caution">
    <text evidence="1">The sequence shown here is derived from an EMBL/GenBank/DDBJ whole genome shotgun (WGS) entry which is preliminary data.</text>
</comment>
<gene>
    <name evidence="1" type="ORF">LCGC14_2148200</name>
</gene>
<reference evidence="1" key="1">
    <citation type="journal article" date="2015" name="Nature">
        <title>Complex archaea that bridge the gap between prokaryotes and eukaryotes.</title>
        <authorList>
            <person name="Spang A."/>
            <person name="Saw J.H."/>
            <person name="Jorgensen S.L."/>
            <person name="Zaremba-Niedzwiedzka K."/>
            <person name="Martijn J."/>
            <person name="Lind A.E."/>
            <person name="van Eijk R."/>
            <person name="Schleper C."/>
            <person name="Guy L."/>
            <person name="Ettema T.J."/>
        </authorList>
    </citation>
    <scope>NUCLEOTIDE SEQUENCE</scope>
</reference>
<organism evidence="1">
    <name type="scientific">marine sediment metagenome</name>
    <dbReference type="NCBI Taxonomy" id="412755"/>
    <lineage>
        <taxon>unclassified sequences</taxon>
        <taxon>metagenomes</taxon>
        <taxon>ecological metagenomes</taxon>
    </lineage>
</organism>
<dbReference type="AlphaFoldDB" id="A0A0F9DW72"/>
<protein>
    <submittedName>
        <fullName evidence="1">Uncharacterized protein</fullName>
    </submittedName>
</protein>
<name>A0A0F9DW72_9ZZZZ</name>
<evidence type="ECO:0000313" key="1">
    <source>
        <dbReference type="EMBL" id="KKL66113.1"/>
    </source>
</evidence>
<dbReference type="EMBL" id="LAZR01027310">
    <property type="protein sequence ID" value="KKL66113.1"/>
    <property type="molecule type" value="Genomic_DNA"/>
</dbReference>
<accession>A0A0F9DW72</accession>